<dbReference type="RefSeq" id="XP_039126486.1">
    <property type="nucleotide sequence ID" value="XM_039270552.1"/>
</dbReference>
<dbReference type="Proteomes" id="UP001515500">
    <property type="component" value="Chromosome 5"/>
</dbReference>
<protein>
    <submittedName>
        <fullName evidence="3">Uncharacterized protein LOC120262446</fullName>
    </submittedName>
</protein>
<feature type="region of interest" description="Disordered" evidence="1">
    <location>
        <begin position="184"/>
        <end position="231"/>
    </location>
</feature>
<keyword evidence="2" id="KW-1185">Reference proteome</keyword>
<dbReference type="AlphaFoldDB" id="A0AB40BGW5"/>
<name>A0AB40BGW5_DIOCR</name>
<accession>A0AB40BGW5</accession>
<reference evidence="3" key="1">
    <citation type="submission" date="2025-08" db="UniProtKB">
        <authorList>
            <consortium name="RefSeq"/>
        </authorList>
    </citation>
    <scope>IDENTIFICATION</scope>
</reference>
<feature type="compositionally biased region" description="Polar residues" evidence="1">
    <location>
        <begin position="104"/>
        <end position="124"/>
    </location>
</feature>
<organism evidence="2 3">
    <name type="scientific">Dioscorea cayennensis subsp. rotundata</name>
    <name type="common">White Guinea yam</name>
    <name type="synonym">Dioscorea rotundata</name>
    <dbReference type="NCBI Taxonomy" id="55577"/>
    <lineage>
        <taxon>Eukaryota</taxon>
        <taxon>Viridiplantae</taxon>
        <taxon>Streptophyta</taxon>
        <taxon>Embryophyta</taxon>
        <taxon>Tracheophyta</taxon>
        <taxon>Spermatophyta</taxon>
        <taxon>Magnoliopsida</taxon>
        <taxon>Liliopsida</taxon>
        <taxon>Dioscoreales</taxon>
        <taxon>Dioscoreaceae</taxon>
        <taxon>Dioscorea</taxon>
    </lineage>
</organism>
<proteinExistence type="predicted"/>
<sequence length="231" mass="24930">MYERLPTFCYNCELIGHGSNSCTRSSSFGASEISLPSHEERLPVERAIQVSHDANQRRDTSDPIFVPCSEDKLETDFGPRLLVSRWRGRARGRGGGAVHATHVTPRTTAGSDTEFTESRGTASHSLRGRSRFVGRGRSSTIHAPHAPPSSDAVTTPLIHSPIANLAVNQSNEIITAHIENNPSNLVQPLSDSPNPQASLLNDSSTQIIPFSGSRDSPSPNLPSQITPSHNP</sequence>
<dbReference type="GeneID" id="120262446"/>
<evidence type="ECO:0000313" key="3">
    <source>
        <dbReference type="RefSeq" id="XP_039126486.1"/>
    </source>
</evidence>
<feature type="region of interest" description="Disordered" evidence="1">
    <location>
        <begin position="136"/>
        <end position="155"/>
    </location>
</feature>
<feature type="region of interest" description="Disordered" evidence="1">
    <location>
        <begin position="91"/>
        <end position="131"/>
    </location>
</feature>
<evidence type="ECO:0000313" key="2">
    <source>
        <dbReference type="Proteomes" id="UP001515500"/>
    </source>
</evidence>
<evidence type="ECO:0000256" key="1">
    <source>
        <dbReference type="SAM" id="MobiDB-lite"/>
    </source>
</evidence>
<gene>
    <name evidence="3" type="primary">LOC120262446</name>
</gene>